<reference evidence="1 2" key="1">
    <citation type="journal article" date="2021" name="Nat. Commun.">
        <title>Genetic determinants of endophytism in the Arabidopsis root mycobiome.</title>
        <authorList>
            <person name="Mesny F."/>
            <person name="Miyauchi S."/>
            <person name="Thiergart T."/>
            <person name="Pickel B."/>
            <person name="Atanasova L."/>
            <person name="Karlsson M."/>
            <person name="Huettel B."/>
            <person name="Barry K.W."/>
            <person name="Haridas S."/>
            <person name="Chen C."/>
            <person name="Bauer D."/>
            <person name="Andreopoulos W."/>
            <person name="Pangilinan J."/>
            <person name="LaButti K."/>
            <person name="Riley R."/>
            <person name="Lipzen A."/>
            <person name="Clum A."/>
            <person name="Drula E."/>
            <person name="Henrissat B."/>
            <person name="Kohler A."/>
            <person name="Grigoriev I.V."/>
            <person name="Martin F.M."/>
            <person name="Hacquard S."/>
        </authorList>
    </citation>
    <scope>NUCLEOTIDE SEQUENCE [LARGE SCALE GENOMIC DNA]</scope>
    <source>
        <strain evidence="1 2">MPI-SDFR-AT-0079</strain>
    </source>
</reference>
<gene>
    <name evidence="1" type="ORF">F5144DRAFT_603388</name>
</gene>
<comment type="caution">
    <text evidence="1">The sequence shown here is derived from an EMBL/GenBank/DDBJ whole genome shotgun (WGS) entry which is preliminary data.</text>
</comment>
<proteinExistence type="predicted"/>
<evidence type="ECO:0000313" key="1">
    <source>
        <dbReference type="EMBL" id="KAH6632652.1"/>
    </source>
</evidence>
<dbReference type="Proteomes" id="UP000724584">
    <property type="component" value="Unassembled WGS sequence"/>
</dbReference>
<name>A0ACB7P9H8_9PEZI</name>
<dbReference type="EMBL" id="JAGIZQ010000004">
    <property type="protein sequence ID" value="KAH6632652.1"/>
    <property type="molecule type" value="Genomic_DNA"/>
</dbReference>
<evidence type="ECO:0000313" key="2">
    <source>
        <dbReference type="Proteomes" id="UP000724584"/>
    </source>
</evidence>
<sequence>MQDDFGTGGLKTAFIGWLLACYWEVTSVHTRFPPPARQPVRDTISLPQKQIAGSPSRLAPEFRPGVFHRWGTPIFALCG</sequence>
<protein>
    <submittedName>
        <fullName evidence="1">Uncharacterized protein</fullName>
    </submittedName>
</protein>
<organism evidence="1 2">
    <name type="scientific">Chaetomium tenue</name>
    <dbReference type="NCBI Taxonomy" id="1854479"/>
    <lineage>
        <taxon>Eukaryota</taxon>
        <taxon>Fungi</taxon>
        <taxon>Dikarya</taxon>
        <taxon>Ascomycota</taxon>
        <taxon>Pezizomycotina</taxon>
        <taxon>Sordariomycetes</taxon>
        <taxon>Sordariomycetidae</taxon>
        <taxon>Sordariales</taxon>
        <taxon>Chaetomiaceae</taxon>
        <taxon>Chaetomium</taxon>
    </lineage>
</organism>
<accession>A0ACB7P9H8</accession>
<keyword evidence="2" id="KW-1185">Reference proteome</keyword>